<dbReference type="FunFam" id="3.30.200.20:FF:000769">
    <property type="entry name" value="Mitogen-activated protein kinase 14"/>
    <property type="match status" value="1"/>
</dbReference>
<comment type="similarity">
    <text evidence="3">Belongs to the protein kinase superfamily. CMGC Ser/Thr protein kinase family. MAP kinase subfamily.</text>
</comment>
<evidence type="ECO:0000256" key="4">
    <source>
        <dbReference type="ARBA" id="ARBA00012411"/>
    </source>
</evidence>
<dbReference type="SUPFAM" id="SSF56112">
    <property type="entry name" value="Protein kinase-like (PK-like)"/>
    <property type="match status" value="1"/>
</dbReference>
<evidence type="ECO:0000256" key="2">
    <source>
        <dbReference type="ARBA" id="ARBA00004496"/>
    </source>
</evidence>
<evidence type="ECO:0000256" key="3">
    <source>
        <dbReference type="ARBA" id="ARBA00008832"/>
    </source>
</evidence>
<reference evidence="15" key="2">
    <citation type="submission" date="2025-09" db="UniProtKB">
        <authorList>
            <consortium name="Ensembl"/>
        </authorList>
    </citation>
    <scope>IDENTIFICATION</scope>
</reference>
<accession>A0A8C1DGZ8</accession>
<evidence type="ECO:0000256" key="8">
    <source>
        <dbReference type="ARBA" id="ARBA00022679"/>
    </source>
</evidence>
<keyword evidence="12" id="KW-0346">Stress response</keyword>
<dbReference type="SMART" id="SM00220">
    <property type="entry name" value="S_TKc"/>
    <property type="match status" value="1"/>
</dbReference>
<evidence type="ECO:0000256" key="7">
    <source>
        <dbReference type="ARBA" id="ARBA00022553"/>
    </source>
</evidence>
<dbReference type="GO" id="GO:0004707">
    <property type="term" value="F:MAP kinase activity"/>
    <property type="evidence" value="ECO:0007669"/>
    <property type="project" value="UniProtKB-EC"/>
</dbReference>
<dbReference type="Pfam" id="PF00069">
    <property type="entry name" value="Pkinase"/>
    <property type="match status" value="1"/>
</dbReference>
<keyword evidence="6" id="KW-0723">Serine/threonine-protein kinase</keyword>
<comment type="cofactor">
    <cofactor evidence="1">
        <name>Mg(2+)</name>
        <dbReference type="ChEBI" id="CHEBI:18420"/>
    </cofactor>
</comment>
<dbReference type="GeneTree" id="ENSGT00940000159584"/>
<dbReference type="GO" id="GO:0005737">
    <property type="term" value="C:cytoplasm"/>
    <property type="evidence" value="ECO:0007669"/>
    <property type="project" value="UniProtKB-SubCell"/>
</dbReference>
<dbReference type="EC" id="2.7.11.24" evidence="4"/>
<sequence>MESRVEFSREEINSTVWEVPVKYVCLKQIGTGAYGTVCSAINNNLKEKVAIKKLHRPFQSEIFAKRAYRELSLLKHMKHENVIGLLDVFTPASRMDDFQDFYLVMPYMYTDLSKVKGILTEDRIQFLVYQMLCGLKDLKPGNLAVNQDCELKILDFGLARHAEAEMTGYVVTRWYRAPEVILNWMHYTQTDMDQLTQIMKVTGTPGPEFIEKLESPEAKSYVRSQPRYPRKDFSTLFPRASKKAVDLLEKMLVLDADARLTADGALAHSYFDVLRDPEDCPEPTPYDDSYDNATLPLEEWKRLSFKEVRSFVPFPRRDSKRRNTLTMS</sequence>
<dbReference type="InterPro" id="IPR011009">
    <property type="entry name" value="Kinase-like_dom_sf"/>
</dbReference>
<dbReference type="Gene3D" id="1.10.510.10">
    <property type="entry name" value="Transferase(Phosphotransferase) domain 1"/>
    <property type="match status" value="2"/>
</dbReference>
<proteinExistence type="inferred from homology"/>
<evidence type="ECO:0000256" key="11">
    <source>
        <dbReference type="ARBA" id="ARBA00022840"/>
    </source>
</evidence>
<reference evidence="15" key="1">
    <citation type="submission" date="2025-08" db="UniProtKB">
        <authorList>
            <consortium name="Ensembl"/>
        </authorList>
    </citation>
    <scope>IDENTIFICATION</scope>
</reference>
<evidence type="ECO:0000256" key="5">
    <source>
        <dbReference type="ARBA" id="ARBA00022490"/>
    </source>
</evidence>
<dbReference type="PROSITE" id="PS50011">
    <property type="entry name" value="PROTEIN_KINASE_DOM"/>
    <property type="match status" value="1"/>
</dbReference>
<protein>
    <recommendedName>
        <fullName evidence="4">mitogen-activated protein kinase</fullName>
        <ecNumber evidence="4">2.7.11.24</ecNumber>
    </recommendedName>
</protein>
<keyword evidence="8" id="KW-0808">Transferase</keyword>
<organism evidence="15 16">
    <name type="scientific">Cyprinus carpio carpio</name>
    <dbReference type="NCBI Taxonomy" id="630221"/>
    <lineage>
        <taxon>Eukaryota</taxon>
        <taxon>Metazoa</taxon>
        <taxon>Chordata</taxon>
        <taxon>Craniata</taxon>
        <taxon>Vertebrata</taxon>
        <taxon>Euteleostomi</taxon>
        <taxon>Actinopterygii</taxon>
        <taxon>Neopterygii</taxon>
        <taxon>Teleostei</taxon>
        <taxon>Ostariophysi</taxon>
        <taxon>Cypriniformes</taxon>
        <taxon>Cyprinidae</taxon>
        <taxon>Cyprininae</taxon>
        <taxon>Cyprinus</taxon>
    </lineage>
</organism>
<dbReference type="AlphaFoldDB" id="A0A8C1DGZ8"/>
<dbReference type="PANTHER" id="PTHR24055">
    <property type="entry name" value="MITOGEN-ACTIVATED PROTEIN KINASE"/>
    <property type="match status" value="1"/>
</dbReference>
<name>A0A8C1DGZ8_CYPCA</name>
<evidence type="ECO:0000313" key="15">
    <source>
        <dbReference type="Ensembl" id="ENSCCRP00000062802.2"/>
    </source>
</evidence>
<dbReference type="GO" id="GO:0005524">
    <property type="term" value="F:ATP binding"/>
    <property type="evidence" value="ECO:0007669"/>
    <property type="project" value="UniProtKB-UniRule"/>
</dbReference>
<evidence type="ECO:0000256" key="9">
    <source>
        <dbReference type="ARBA" id="ARBA00022741"/>
    </source>
</evidence>
<feature type="binding site" evidence="13">
    <location>
        <position position="53"/>
    </location>
    <ligand>
        <name>ATP</name>
        <dbReference type="ChEBI" id="CHEBI:30616"/>
    </ligand>
</feature>
<comment type="subcellular location">
    <subcellularLocation>
        <location evidence="2">Cytoplasm</location>
    </subcellularLocation>
</comment>
<dbReference type="PROSITE" id="PS00107">
    <property type="entry name" value="PROTEIN_KINASE_ATP"/>
    <property type="match status" value="1"/>
</dbReference>
<dbReference type="InterPro" id="IPR050117">
    <property type="entry name" value="MAPK"/>
</dbReference>
<keyword evidence="16" id="KW-1185">Reference proteome</keyword>
<evidence type="ECO:0000256" key="12">
    <source>
        <dbReference type="ARBA" id="ARBA00023016"/>
    </source>
</evidence>
<keyword evidence="9 13" id="KW-0547">Nucleotide-binding</keyword>
<dbReference type="Gene3D" id="3.30.200.20">
    <property type="entry name" value="Phosphorylase Kinase, domain 1"/>
    <property type="match status" value="2"/>
</dbReference>
<evidence type="ECO:0000256" key="10">
    <source>
        <dbReference type="ARBA" id="ARBA00022777"/>
    </source>
</evidence>
<dbReference type="Ensembl" id="ENSCCRT00000068066.2">
    <property type="protein sequence ID" value="ENSCCRP00000062802.2"/>
    <property type="gene ID" value="ENSCCRG00000075014.1"/>
</dbReference>
<dbReference type="Proteomes" id="UP001108240">
    <property type="component" value="Unplaced"/>
</dbReference>
<keyword evidence="7" id="KW-0597">Phosphoprotein</keyword>
<keyword evidence="5" id="KW-0963">Cytoplasm</keyword>
<evidence type="ECO:0000313" key="16">
    <source>
        <dbReference type="Proteomes" id="UP001108240"/>
    </source>
</evidence>
<dbReference type="InterPro" id="IPR000719">
    <property type="entry name" value="Prot_kinase_dom"/>
</dbReference>
<dbReference type="InterPro" id="IPR017441">
    <property type="entry name" value="Protein_kinase_ATP_BS"/>
</dbReference>
<evidence type="ECO:0000256" key="13">
    <source>
        <dbReference type="PROSITE-ProRule" id="PRU10141"/>
    </source>
</evidence>
<feature type="domain" description="Protein kinase" evidence="14">
    <location>
        <begin position="23"/>
        <end position="271"/>
    </location>
</feature>
<keyword evidence="10" id="KW-0418">Kinase</keyword>
<evidence type="ECO:0000256" key="6">
    <source>
        <dbReference type="ARBA" id="ARBA00022527"/>
    </source>
</evidence>
<evidence type="ECO:0000259" key="14">
    <source>
        <dbReference type="PROSITE" id="PS50011"/>
    </source>
</evidence>
<evidence type="ECO:0000256" key="1">
    <source>
        <dbReference type="ARBA" id="ARBA00001946"/>
    </source>
</evidence>
<keyword evidence="11 13" id="KW-0067">ATP-binding</keyword>